<evidence type="ECO:0000313" key="3">
    <source>
        <dbReference type="Proteomes" id="UP001152561"/>
    </source>
</evidence>
<evidence type="ECO:0000313" key="2">
    <source>
        <dbReference type="EMBL" id="KAJ8556134.1"/>
    </source>
</evidence>
<dbReference type="OrthoDB" id="1325802at2759"/>
<dbReference type="EMBL" id="JAJAGQ010000008">
    <property type="protein sequence ID" value="KAJ8556134.1"/>
    <property type="molecule type" value="Genomic_DNA"/>
</dbReference>
<keyword evidence="1" id="KW-0472">Membrane</keyword>
<feature type="transmembrane region" description="Helical" evidence="1">
    <location>
        <begin position="12"/>
        <end position="32"/>
    </location>
</feature>
<name>A0A9Q1MET1_9SOLA</name>
<keyword evidence="3" id="KW-1185">Reference proteome</keyword>
<proteinExistence type="predicted"/>
<evidence type="ECO:0000256" key="1">
    <source>
        <dbReference type="SAM" id="Phobius"/>
    </source>
</evidence>
<reference evidence="3" key="1">
    <citation type="journal article" date="2023" name="Proc. Natl. Acad. Sci. U.S.A.">
        <title>Genomic and structural basis for evolution of tropane alkaloid biosynthesis.</title>
        <authorList>
            <person name="Wanga Y.-J."/>
            <person name="Taina T."/>
            <person name="Yua J.-Y."/>
            <person name="Lia J."/>
            <person name="Xua B."/>
            <person name="Chenc J."/>
            <person name="D'Auriad J.C."/>
            <person name="Huanga J.-P."/>
            <person name="Huanga S.-X."/>
        </authorList>
    </citation>
    <scope>NUCLEOTIDE SEQUENCE [LARGE SCALE GENOMIC DNA]</scope>
    <source>
        <strain evidence="3">cv. KIB-2019</strain>
    </source>
</reference>
<keyword evidence="1" id="KW-1133">Transmembrane helix</keyword>
<dbReference type="Proteomes" id="UP001152561">
    <property type="component" value="Unassembled WGS sequence"/>
</dbReference>
<gene>
    <name evidence="2" type="ORF">K7X08_022892</name>
</gene>
<keyword evidence="1" id="KW-0812">Transmembrane</keyword>
<organism evidence="2 3">
    <name type="scientific">Anisodus acutangulus</name>
    <dbReference type="NCBI Taxonomy" id="402998"/>
    <lineage>
        <taxon>Eukaryota</taxon>
        <taxon>Viridiplantae</taxon>
        <taxon>Streptophyta</taxon>
        <taxon>Embryophyta</taxon>
        <taxon>Tracheophyta</taxon>
        <taxon>Spermatophyta</taxon>
        <taxon>Magnoliopsida</taxon>
        <taxon>eudicotyledons</taxon>
        <taxon>Gunneridae</taxon>
        <taxon>Pentapetalae</taxon>
        <taxon>asterids</taxon>
        <taxon>lamiids</taxon>
        <taxon>Solanales</taxon>
        <taxon>Solanaceae</taxon>
        <taxon>Solanoideae</taxon>
        <taxon>Hyoscyameae</taxon>
        <taxon>Anisodus</taxon>
    </lineage>
</organism>
<sequence>MLAPMVSNSESLGFGLLIFCTLLELGRVLFIISISTVKVLPTADAIEKIASFAKRKVGGRSGKLIHATATEVSSCGLN</sequence>
<accession>A0A9Q1MET1</accession>
<protein>
    <submittedName>
        <fullName evidence="2">Uncharacterized protein</fullName>
    </submittedName>
</protein>
<dbReference type="AlphaFoldDB" id="A0A9Q1MET1"/>
<comment type="caution">
    <text evidence="2">The sequence shown here is derived from an EMBL/GenBank/DDBJ whole genome shotgun (WGS) entry which is preliminary data.</text>
</comment>